<dbReference type="EMBL" id="MCFJ01000003">
    <property type="protein sequence ID" value="ORY69069.1"/>
    <property type="molecule type" value="Genomic_DNA"/>
</dbReference>
<feature type="non-terminal residue" evidence="2">
    <location>
        <position position="209"/>
    </location>
</feature>
<dbReference type="AlphaFoldDB" id="A0A1Y2EBW4"/>
<comment type="caution">
    <text evidence="2">The sequence shown here is derived from an EMBL/GenBank/DDBJ whole genome shotgun (WGS) entry which is preliminary data.</text>
</comment>
<dbReference type="SMART" id="SM00225">
    <property type="entry name" value="BTB"/>
    <property type="match status" value="1"/>
</dbReference>
<dbReference type="GeneID" id="63770692"/>
<gene>
    <name evidence="2" type="ORF">BCR38DRAFT_293565</name>
</gene>
<accession>A0A1Y2EBW4</accession>
<reference evidence="2 3" key="1">
    <citation type="submission" date="2016-07" db="EMBL/GenBank/DDBJ databases">
        <title>Pervasive Adenine N6-methylation of Active Genes in Fungi.</title>
        <authorList>
            <consortium name="DOE Joint Genome Institute"/>
            <person name="Mondo S.J."/>
            <person name="Dannebaum R.O."/>
            <person name="Kuo R.C."/>
            <person name="Labutti K."/>
            <person name="Haridas S."/>
            <person name="Kuo A."/>
            <person name="Salamov A."/>
            <person name="Ahrendt S.R."/>
            <person name="Lipzen A."/>
            <person name="Sullivan W."/>
            <person name="Andreopoulos W.B."/>
            <person name="Clum A."/>
            <person name="Lindquist E."/>
            <person name="Daum C."/>
            <person name="Ramamoorthy G.K."/>
            <person name="Gryganskyi A."/>
            <person name="Culley D."/>
            <person name="Magnuson J.K."/>
            <person name="James T.Y."/>
            <person name="O'Malley M.A."/>
            <person name="Stajich J.E."/>
            <person name="Spatafora J.W."/>
            <person name="Visel A."/>
            <person name="Grigoriev I.V."/>
        </authorList>
    </citation>
    <scope>NUCLEOTIDE SEQUENCE [LARGE SCALE GENOMIC DNA]</scope>
    <source>
        <strain evidence="2 3">CBS 129021</strain>
    </source>
</reference>
<feature type="non-terminal residue" evidence="2">
    <location>
        <position position="1"/>
    </location>
</feature>
<dbReference type="InterPro" id="IPR000210">
    <property type="entry name" value="BTB/POZ_dom"/>
</dbReference>
<sequence>VILKVGEQHFNTFRDTLTGESKYFAARFLGSWNDTDKDGSYFIDTDPDIFKYVLNYLRDGSLPLFFNAATKEFNYEKYTALLGQAKYFGIAKLENWIEKERYLAAAKTEYTSTMISGDNLNAEISYHFDTVKGNATLDLSYGWGTKKVYVCPRAIPVHRGQPDLCGAKCHKAQIGERRNFEDEPVLKVFVIRSEVIFDPKVCMGGGLEE</sequence>
<dbReference type="InterPro" id="IPR003131">
    <property type="entry name" value="T1-type_BTB"/>
</dbReference>
<dbReference type="STRING" id="1141098.A0A1Y2EBW4"/>
<organism evidence="2 3">
    <name type="scientific">Pseudomassariella vexata</name>
    <dbReference type="NCBI Taxonomy" id="1141098"/>
    <lineage>
        <taxon>Eukaryota</taxon>
        <taxon>Fungi</taxon>
        <taxon>Dikarya</taxon>
        <taxon>Ascomycota</taxon>
        <taxon>Pezizomycotina</taxon>
        <taxon>Sordariomycetes</taxon>
        <taxon>Xylariomycetidae</taxon>
        <taxon>Amphisphaeriales</taxon>
        <taxon>Pseudomassariaceae</taxon>
        <taxon>Pseudomassariella</taxon>
    </lineage>
</organism>
<dbReference type="PANTHER" id="PTHR11145:SF8">
    <property type="entry name" value="RE57120P"/>
    <property type="match status" value="1"/>
</dbReference>
<dbReference type="InParanoid" id="A0A1Y2EBW4"/>
<dbReference type="GO" id="GO:0051260">
    <property type="term" value="P:protein homooligomerization"/>
    <property type="evidence" value="ECO:0007669"/>
    <property type="project" value="InterPro"/>
</dbReference>
<dbReference type="OrthoDB" id="2414723at2759"/>
<dbReference type="InterPro" id="IPR011333">
    <property type="entry name" value="SKP1/BTB/POZ_sf"/>
</dbReference>
<evidence type="ECO:0000259" key="1">
    <source>
        <dbReference type="PROSITE" id="PS50097"/>
    </source>
</evidence>
<evidence type="ECO:0000313" key="2">
    <source>
        <dbReference type="EMBL" id="ORY69069.1"/>
    </source>
</evidence>
<feature type="domain" description="BTB" evidence="1">
    <location>
        <begin position="1"/>
        <end position="66"/>
    </location>
</feature>
<dbReference type="InterPro" id="IPR045068">
    <property type="entry name" value="BACURD1-3"/>
</dbReference>
<proteinExistence type="predicted"/>
<protein>
    <submittedName>
        <fullName evidence="2">BTB/POZ protein</fullName>
    </submittedName>
</protein>
<dbReference type="Proteomes" id="UP000193689">
    <property type="component" value="Unassembled WGS sequence"/>
</dbReference>
<dbReference type="PROSITE" id="PS50097">
    <property type="entry name" value="BTB"/>
    <property type="match status" value="1"/>
</dbReference>
<dbReference type="RefSeq" id="XP_040719356.1">
    <property type="nucleotide sequence ID" value="XM_040854480.1"/>
</dbReference>
<keyword evidence="3" id="KW-1185">Reference proteome</keyword>
<dbReference type="Pfam" id="PF02214">
    <property type="entry name" value="BTB_2"/>
    <property type="match status" value="1"/>
</dbReference>
<dbReference type="SUPFAM" id="SSF54695">
    <property type="entry name" value="POZ domain"/>
    <property type="match status" value="1"/>
</dbReference>
<dbReference type="Gene3D" id="3.30.710.10">
    <property type="entry name" value="Potassium Channel Kv1.1, Chain A"/>
    <property type="match status" value="1"/>
</dbReference>
<evidence type="ECO:0000313" key="3">
    <source>
        <dbReference type="Proteomes" id="UP000193689"/>
    </source>
</evidence>
<name>A0A1Y2EBW4_9PEZI</name>
<dbReference type="PANTHER" id="PTHR11145">
    <property type="entry name" value="BTB/POZ DOMAIN-CONTAINING ADAPTER FOR CUL3-MEDIATED RHOA DEGRADATION PROTEIN FAMILY MEMBER"/>
    <property type="match status" value="1"/>
</dbReference>